<keyword evidence="2" id="KW-1133">Transmembrane helix</keyword>
<reference evidence="3 4" key="1">
    <citation type="submission" date="2024-11" db="EMBL/GenBank/DDBJ databases">
        <title>A near-complete genome assembly of Cinchona calisaya.</title>
        <authorList>
            <person name="Lian D.C."/>
            <person name="Zhao X.W."/>
            <person name="Wei L."/>
        </authorList>
    </citation>
    <scope>NUCLEOTIDE SEQUENCE [LARGE SCALE GENOMIC DNA]</scope>
    <source>
        <tissue evidence="3">Nenye</tissue>
    </source>
</reference>
<dbReference type="Proteomes" id="UP001630127">
    <property type="component" value="Unassembled WGS sequence"/>
</dbReference>
<comment type="caution">
    <text evidence="3">The sequence shown here is derived from an EMBL/GenBank/DDBJ whole genome shotgun (WGS) entry which is preliminary data.</text>
</comment>
<evidence type="ECO:0000313" key="3">
    <source>
        <dbReference type="EMBL" id="KAL3505094.1"/>
    </source>
</evidence>
<keyword evidence="2" id="KW-0472">Membrane</keyword>
<feature type="region of interest" description="Disordered" evidence="1">
    <location>
        <begin position="65"/>
        <end position="104"/>
    </location>
</feature>
<organism evidence="3 4">
    <name type="scientific">Cinchona calisaya</name>
    <dbReference type="NCBI Taxonomy" id="153742"/>
    <lineage>
        <taxon>Eukaryota</taxon>
        <taxon>Viridiplantae</taxon>
        <taxon>Streptophyta</taxon>
        <taxon>Embryophyta</taxon>
        <taxon>Tracheophyta</taxon>
        <taxon>Spermatophyta</taxon>
        <taxon>Magnoliopsida</taxon>
        <taxon>eudicotyledons</taxon>
        <taxon>Gunneridae</taxon>
        <taxon>Pentapetalae</taxon>
        <taxon>asterids</taxon>
        <taxon>lamiids</taxon>
        <taxon>Gentianales</taxon>
        <taxon>Rubiaceae</taxon>
        <taxon>Cinchonoideae</taxon>
        <taxon>Cinchoneae</taxon>
        <taxon>Cinchona</taxon>
    </lineage>
</organism>
<dbReference type="AlphaFoldDB" id="A0ABD2YCC6"/>
<dbReference type="InterPro" id="IPR039316">
    <property type="entry name" value="CLE25/26"/>
</dbReference>
<evidence type="ECO:0000313" key="4">
    <source>
        <dbReference type="Proteomes" id="UP001630127"/>
    </source>
</evidence>
<evidence type="ECO:0000256" key="1">
    <source>
        <dbReference type="SAM" id="MobiDB-lite"/>
    </source>
</evidence>
<proteinExistence type="predicted"/>
<dbReference type="PANTHER" id="PTHR34277:SF1">
    <property type="entry name" value="CLAVATA3_ESR (CLE) GENE FAMILY MEMBER MTCLE20"/>
    <property type="match status" value="1"/>
</dbReference>
<gene>
    <name evidence="3" type="ORF">ACH5RR_034935</name>
</gene>
<evidence type="ECO:0000256" key="2">
    <source>
        <dbReference type="SAM" id="Phobius"/>
    </source>
</evidence>
<keyword evidence="4" id="KW-1185">Reference proteome</keyword>
<feature type="transmembrane region" description="Helical" evidence="2">
    <location>
        <begin position="25"/>
        <end position="42"/>
    </location>
</feature>
<dbReference type="EMBL" id="JBJUIK010000014">
    <property type="protein sequence ID" value="KAL3505094.1"/>
    <property type="molecule type" value="Genomic_DNA"/>
</dbReference>
<name>A0ABD2YCC6_9GENT</name>
<sequence>MLAKNTLLSTLYTVRIQQSSRQMGLFQKLVILVLLSLLAYGGKNRMVVGMNKKLTLVLQEKQHKVQHLQQQEDQEQKKKHSFDHDLFSSSKRRVPNASDPLHNR</sequence>
<keyword evidence="2" id="KW-0812">Transmembrane</keyword>
<accession>A0ABD2YCC6</accession>
<protein>
    <submittedName>
        <fullName evidence="3">Uncharacterized protein</fullName>
    </submittedName>
</protein>
<dbReference type="PANTHER" id="PTHR34277">
    <property type="entry name" value="CLAVATA3/ESR (CLE)-RELATED PROTEIN 26"/>
    <property type="match status" value="1"/>
</dbReference>